<dbReference type="CDD" id="cd07064">
    <property type="entry name" value="AlkD_like_1"/>
    <property type="match status" value="1"/>
</dbReference>
<comment type="caution">
    <text evidence="1">The sequence shown here is derived from an EMBL/GenBank/DDBJ whole genome shotgun (WGS) entry which is preliminary data.</text>
</comment>
<keyword evidence="2" id="KW-1185">Reference proteome</keyword>
<dbReference type="OrthoDB" id="9775346at2"/>
<organism evidence="1 2">
    <name type="scientific">Saezia sanguinis</name>
    <dbReference type="NCBI Taxonomy" id="1965230"/>
    <lineage>
        <taxon>Bacteria</taxon>
        <taxon>Pseudomonadati</taxon>
        <taxon>Pseudomonadota</taxon>
        <taxon>Betaproteobacteria</taxon>
        <taxon>Burkholderiales</taxon>
        <taxon>Saeziaceae</taxon>
        <taxon>Saezia</taxon>
    </lineage>
</organism>
<dbReference type="InterPro" id="IPR014825">
    <property type="entry name" value="DNA_alkylation"/>
</dbReference>
<dbReference type="Gene3D" id="1.20.1660.10">
    <property type="entry name" value="Hypothetical protein (EF3068)"/>
    <property type="match status" value="1"/>
</dbReference>
<evidence type="ECO:0008006" key="3">
    <source>
        <dbReference type="Google" id="ProtNLM"/>
    </source>
</evidence>
<dbReference type="PANTHER" id="PTHR34070">
    <property type="entry name" value="ARMADILLO-TYPE FOLD"/>
    <property type="match status" value="1"/>
</dbReference>
<evidence type="ECO:0000313" key="2">
    <source>
        <dbReference type="Proteomes" id="UP000286947"/>
    </source>
</evidence>
<sequence>MPQRIDLQPHGNAIKAQEMARYMKNRFPFLGINKPERHALIKPLLKHSQSWTPRQLSAEVLYYYGLPEREYQYLAIDLVQANVKRVTLADWERCYFDLLDQKAWWDSVDSLRKPLADLLLQNPDQLAHVVQLLMNDASLWKRRVAITVQLQYKEKTNKELLQQSIEASLTINEFFIQKAIGWALRDYSKHNPQWVRQFMAEHSLSALAAREGSKYL</sequence>
<dbReference type="PANTHER" id="PTHR34070:SF1">
    <property type="entry name" value="DNA ALKYLATION REPAIR PROTEIN"/>
    <property type="match status" value="1"/>
</dbReference>
<dbReference type="AlphaFoldDB" id="A0A433S9L7"/>
<dbReference type="Gene3D" id="1.25.40.290">
    <property type="entry name" value="ARM repeat domains"/>
    <property type="match status" value="1"/>
</dbReference>
<dbReference type="Pfam" id="PF08713">
    <property type="entry name" value="DNA_alkylation"/>
    <property type="match status" value="1"/>
</dbReference>
<dbReference type="SUPFAM" id="SSF48371">
    <property type="entry name" value="ARM repeat"/>
    <property type="match status" value="1"/>
</dbReference>
<accession>A0A433S9L7</accession>
<name>A0A433S9L7_9BURK</name>
<gene>
    <name evidence="1" type="ORF">CUZ56_03025</name>
</gene>
<proteinExistence type="predicted"/>
<protein>
    <recommendedName>
        <fullName evidence="3">DNA alkylation repair enzyme</fullName>
    </recommendedName>
</protein>
<evidence type="ECO:0000313" key="1">
    <source>
        <dbReference type="EMBL" id="RUS65443.1"/>
    </source>
</evidence>
<reference evidence="1 2" key="1">
    <citation type="submission" date="2018-01" db="EMBL/GenBank/DDBJ databases">
        <title>Saezia sanguinis gen. nov., sp. nov., in the order Burkholderiales isolated from human blood.</title>
        <authorList>
            <person name="Medina-Pascual M.J."/>
            <person name="Valdezate S."/>
            <person name="Monzon S."/>
            <person name="Cuesta I."/>
            <person name="Carrasco G."/>
            <person name="Villalon P."/>
            <person name="Saez-Nieto J.A."/>
        </authorList>
    </citation>
    <scope>NUCLEOTIDE SEQUENCE [LARGE SCALE GENOMIC DNA]</scope>
    <source>
        <strain evidence="1 2">CNM695-12</strain>
    </source>
</reference>
<dbReference type="EMBL" id="PQSP01000013">
    <property type="protein sequence ID" value="RUS65443.1"/>
    <property type="molecule type" value="Genomic_DNA"/>
</dbReference>
<dbReference type="Proteomes" id="UP000286947">
    <property type="component" value="Unassembled WGS sequence"/>
</dbReference>
<dbReference type="InterPro" id="IPR016024">
    <property type="entry name" value="ARM-type_fold"/>
</dbReference>